<evidence type="ECO:0000313" key="4">
    <source>
        <dbReference type="Proteomes" id="UP000594834"/>
    </source>
</evidence>
<proteinExistence type="predicted"/>
<gene>
    <name evidence="1" type="ORF">A7456_10425</name>
    <name evidence="2" type="ORF">I6G26_05850</name>
</gene>
<name>A0A1B8QMU6_MORNO</name>
<accession>A0A1B8QMU6</accession>
<evidence type="ECO:0000313" key="3">
    <source>
        <dbReference type="Proteomes" id="UP000092575"/>
    </source>
</evidence>
<dbReference type="Proteomes" id="UP000092575">
    <property type="component" value="Unassembled WGS sequence"/>
</dbReference>
<keyword evidence="4" id="KW-1185">Reference proteome</keyword>
<organism evidence="1 3">
    <name type="scientific">Moraxella nonliquefaciens</name>
    <dbReference type="NCBI Taxonomy" id="478"/>
    <lineage>
        <taxon>Bacteria</taxon>
        <taxon>Pseudomonadati</taxon>
        <taxon>Pseudomonadota</taxon>
        <taxon>Gammaproteobacteria</taxon>
        <taxon>Moraxellales</taxon>
        <taxon>Moraxellaceae</taxon>
        <taxon>Moraxella</taxon>
    </lineage>
</organism>
<reference evidence="1 3" key="1">
    <citation type="submission" date="2016-05" db="EMBL/GenBank/DDBJ databases">
        <title>Draft genome sequence of Moraxella nonliquefaciens CCUG 348T.</title>
        <authorList>
            <person name="Salva-Serra F."/>
            <person name="Engstrom-Jakobsson H."/>
            <person name="Thorell K."/>
            <person name="Gonzales-Siles L."/>
            <person name="Karlsson R."/>
            <person name="Boulund F."/>
            <person name="Engstrand L."/>
            <person name="Kristiansson E."/>
            <person name="Moore E."/>
        </authorList>
    </citation>
    <scope>NUCLEOTIDE SEQUENCE [LARGE SCALE GENOMIC DNA]</scope>
    <source>
        <strain evidence="1 3">CCUG 348</strain>
    </source>
</reference>
<protein>
    <submittedName>
        <fullName evidence="1">Uncharacterized protein</fullName>
    </submittedName>
</protein>
<dbReference type="Proteomes" id="UP000594834">
    <property type="component" value="Chromosome"/>
</dbReference>
<evidence type="ECO:0000313" key="2">
    <source>
        <dbReference type="EMBL" id="QPT45498.1"/>
    </source>
</evidence>
<reference evidence="2 4" key="2">
    <citation type="submission" date="2020-12" db="EMBL/GenBank/DDBJ databases">
        <title>FDA dAtabase for Regulatory Grade micrObial Sequences (FDA-ARGOS): Supporting development and validation of Infectious Disease Dx tests.</title>
        <authorList>
            <person name="Sproer C."/>
            <person name="Gronow S."/>
            <person name="Severitt S."/>
            <person name="Schroder I."/>
            <person name="Tallon L."/>
            <person name="Sadzewicz L."/>
            <person name="Zhao X."/>
            <person name="Boylan J."/>
            <person name="Ott S."/>
            <person name="Bowen H."/>
            <person name="Vavikolanu K."/>
            <person name="Mehta A."/>
            <person name="Aluvathingal J."/>
            <person name="Nadendla S."/>
            <person name="Lowell S."/>
            <person name="Myers T."/>
            <person name="Yan Y."/>
            <person name="Sichtig H."/>
        </authorList>
    </citation>
    <scope>NUCLEOTIDE SEQUENCE [LARGE SCALE GENOMIC DNA]</scope>
    <source>
        <strain evidence="2 4">FDAARGOS_869</strain>
    </source>
</reference>
<dbReference type="EMBL" id="LXTW01000010">
    <property type="protein sequence ID" value="OBX85168.1"/>
    <property type="molecule type" value="Genomic_DNA"/>
</dbReference>
<evidence type="ECO:0000313" key="1">
    <source>
        <dbReference type="EMBL" id="OBX85168.1"/>
    </source>
</evidence>
<dbReference type="RefSeq" id="WP_067007886.1">
    <property type="nucleotide sequence ID" value="NZ_CP065728.1"/>
</dbReference>
<dbReference type="AlphaFoldDB" id="A0A1B8QMU6"/>
<sequence>MSKTFLNKLKNHNNIKNVVVIDLRQYGDPIYAGMSEIELGKSIPKLLEQINGNGIGHFYYSANGKEGRSRRYHFALDMKNSGLK</sequence>
<dbReference type="EMBL" id="CP065728">
    <property type="protein sequence ID" value="QPT45498.1"/>
    <property type="molecule type" value="Genomic_DNA"/>
</dbReference>